<organism evidence="2 3">
    <name type="scientific">Lactarius akahatsu</name>
    <dbReference type="NCBI Taxonomy" id="416441"/>
    <lineage>
        <taxon>Eukaryota</taxon>
        <taxon>Fungi</taxon>
        <taxon>Dikarya</taxon>
        <taxon>Basidiomycota</taxon>
        <taxon>Agaricomycotina</taxon>
        <taxon>Agaricomycetes</taxon>
        <taxon>Russulales</taxon>
        <taxon>Russulaceae</taxon>
        <taxon>Lactarius</taxon>
    </lineage>
</organism>
<evidence type="ECO:0000256" key="1">
    <source>
        <dbReference type="SAM" id="MobiDB-lite"/>
    </source>
</evidence>
<protein>
    <submittedName>
        <fullName evidence="2">Uncharacterized protein</fullName>
    </submittedName>
</protein>
<feature type="compositionally biased region" description="Polar residues" evidence="1">
    <location>
        <begin position="33"/>
        <end position="47"/>
    </location>
</feature>
<dbReference type="Proteomes" id="UP001201163">
    <property type="component" value="Unassembled WGS sequence"/>
</dbReference>
<feature type="compositionally biased region" description="Basic and acidic residues" evidence="1">
    <location>
        <begin position="205"/>
        <end position="218"/>
    </location>
</feature>
<accession>A0AAD4L9Q8</accession>
<sequence>MGHPRCSIVSTKLSGWEVGREGAGTISLPYRDSPSSVGKQGGLSESISPVPDRGLIPGPTRINYYSMEPRSTQTRPLWHHDTVPVSSGGFSLAENPASSVATLASTYLSGGPVRSVTLQSEHHPQSPSPSRTAPSSLPPPDVPLSLRHLSAYPPASQPVRVSDRPRPAIPMPGPGHYESHTRRYPSDLPPSRVQRSVAMPLPNDTRVDYDLGYERYGDKDEDDHDTLEMHRSGALSEDPSNRPVFELWGSSIAGIQISEVCSLSETICMN</sequence>
<keyword evidence="3" id="KW-1185">Reference proteome</keyword>
<reference evidence="2" key="1">
    <citation type="submission" date="2022-01" db="EMBL/GenBank/DDBJ databases">
        <title>Comparative genomics reveals a dynamic genome evolution in the ectomycorrhizal milk-cap (Lactarius) mushrooms.</title>
        <authorList>
            <consortium name="DOE Joint Genome Institute"/>
            <person name="Lebreton A."/>
            <person name="Tang N."/>
            <person name="Kuo A."/>
            <person name="LaButti K."/>
            <person name="Drula E."/>
            <person name="Barry K."/>
            <person name="Clum A."/>
            <person name="Lipzen A."/>
            <person name="Mousain D."/>
            <person name="Ng V."/>
            <person name="Wang R."/>
            <person name="Wang X."/>
            <person name="Dai Y."/>
            <person name="Henrissat B."/>
            <person name="Grigoriev I.V."/>
            <person name="Guerin-Laguette A."/>
            <person name="Yu F."/>
            <person name="Martin F.M."/>
        </authorList>
    </citation>
    <scope>NUCLEOTIDE SEQUENCE</scope>
    <source>
        <strain evidence="2">QP</strain>
    </source>
</reference>
<evidence type="ECO:0000313" key="2">
    <source>
        <dbReference type="EMBL" id="KAH8979751.1"/>
    </source>
</evidence>
<dbReference type="AlphaFoldDB" id="A0AAD4L9Q8"/>
<feature type="region of interest" description="Disordered" evidence="1">
    <location>
        <begin position="117"/>
        <end position="240"/>
    </location>
</feature>
<evidence type="ECO:0000313" key="3">
    <source>
        <dbReference type="Proteomes" id="UP001201163"/>
    </source>
</evidence>
<gene>
    <name evidence="2" type="ORF">EDB92DRAFT_1820823</name>
</gene>
<feature type="region of interest" description="Disordered" evidence="1">
    <location>
        <begin position="23"/>
        <end position="59"/>
    </location>
</feature>
<dbReference type="EMBL" id="JAKELL010000157">
    <property type="protein sequence ID" value="KAH8979751.1"/>
    <property type="molecule type" value="Genomic_DNA"/>
</dbReference>
<name>A0AAD4L9Q8_9AGAM</name>
<proteinExistence type="predicted"/>
<comment type="caution">
    <text evidence="2">The sequence shown here is derived from an EMBL/GenBank/DDBJ whole genome shotgun (WGS) entry which is preliminary data.</text>
</comment>